<name>A0A4Y7KPT5_PAPSO</name>
<gene>
    <name evidence="1" type="ORF">C5167_049434</name>
</gene>
<proteinExistence type="predicted"/>
<organism evidence="1 2">
    <name type="scientific">Papaver somniferum</name>
    <name type="common">Opium poppy</name>
    <dbReference type="NCBI Taxonomy" id="3469"/>
    <lineage>
        <taxon>Eukaryota</taxon>
        <taxon>Viridiplantae</taxon>
        <taxon>Streptophyta</taxon>
        <taxon>Embryophyta</taxon>
        <taxon>Tracheophyta</taxon>
        <taxon>Spermatophyta</taxon>
        <taxon>Magnoliopsida</taxon>
        <taxon>Ranunculales</taxon>
        <taxon>Papaveraceae</taxon>
        <taxon>Papaveroideae</taxon>
        <taxon>Papaver</taxon>
    </lineage>
</organism>
<sequence>MNTEQGLLLSQIIFFKWKRMDTLTGGNEEMGEAEATMIMVILSAVFMRSSWISLTVIRNEHVDESGGG</sequence>
<dbReference type="EMBL" id="CM010722">
    <property type="protein sequence ID" value="RZC73949.1"/>
    <property type="molecule type" value="Genomic_DNA"/>
</dbReference>
<evidence type="ECO:0000313" key="2">
    <source>
        <dbReference type="Proteomes" id="UP000316621"/>
    </source>
</evidence>
<dbReference type="Gramene" id="RZC73949">
    <property type="protein sequence ID" value="RZC73949"/>
    <property type="gene ID" value="C5167_049434"/>
</dbReference>
<reference evidence="1 2" key="1">
    <citation type="journal article" date="2018" name="Science">
        <title>The opium poppy genome and morphinan production.</title>
        <authorList>
            <person name="Guo L."/>
            <person name="Winzer T."/>
            <person name="Yang X."/>
            <person name="Li Y."/>
            <person name="Ning Z."/>
            <person name="He Z."/>
            <person name="Teodor R."/>
            <person name="Lu Y."/>
            <person name="Bowser T.A."/>
            <person name="Graham I.A."/>
            <person name="Ye K."/>
        </authorList>
    </citation>
    <scope>NUCLEOTIDE SEQUENCE [LARGE SCALE GENOMIC DNA]</scope>
    <source>
        <strain evidence="2">cv. HN1</strain>
        <tissue evidence="1">Leaves</tissue>
    </source>
</reference>
<evidence type="ECO:0000313" key="1">
    <source>
        <dbReference type="EMBL" id="RZC73949.1"/>
    </source>
</evidence>
<protein>
    <submittedName>
        <fullName evidence="1">Uncharacterized protein</fullName>
    </submittedName>
</protein>
<keyword evidence="2" id="KW-1185">Reference proteome</keyword>
<dbReference type="Proteomes" id="UP000316621">
    <property type="component" value="Chromosome 8"/>
</dbReference>
<dbReference type="AlphaFoldDB" id="A0A4Y7KPT5"/>
<accession>A0A4Y7KPT5</accession>